<gene>
    <name evidence="1" type="ORF">M408DRAFT_325809</name>
</gene>
<dbReference type="CDD" id="cd02440">
    <property type="entry name" value="AdoMet_MTases"/>
    <property type="match status" value="1"/>
</dbReference>
<dbReference type="InterPro" id="IPR029063">
    <property type="entry name" value="SAM-dependent_MTases_sf"/>
</dbReference>
<dbReference type="STRING" id="933852.A0A0C3BQM8"/>
<sequence>MESVAGGAIAILDQEPLNYGSTSSSQPYNSPQSCCSSISLYSYTTDMDPTTFIREAAGRRYNAWQNTLYMLPSDQPEFLRHDKQHRMLQLALGSLYPDPQVVETILTPQGNERISILDLGTGSGAWCIEMAQAFPHADVVGVDLVVNASRTTPPNCRFEFDDINLGLSHFHGQFNLVHSRMIVNGLANYVSFLDDVVACLKPGGIVIMVEGDIRPYHEDKVTHYAPADLEAEGGSWWARVCLEAFQIMKNRGSSIDGSDEVENGIQHPDIVVCRTGTVFVPLGPWATGTTPEQNASLAEQGTLMAENAQEFVNALSLLFAEAGYDHDMVRQWLQRVNNDLDNRGNKREYVKYRYAWGIKRDS</sequence>
<accession>A0A0C3BQM8</accession>
<dbReference type="Pfam" id="PF13489">
    <property type="entry name" value="Methyltransf_23"/>
    <property type="match status" value="1"/>
</dbReference>
<dbReference type="PANTHER" id="PTHR43591">
    <property type="entry name" value="METHYLTRANSFERASE"/>
    <property type="match status" value="1"/>
</dbReference>
<dbReference type="PANTHER" id="PTHR43591:SF24">
    <property type="entry name" value="2-METHOXY-6-POLYPRENYL-1,4-BENZOQUINOL METHYLASE, MITOCHONDRIAL"/>
    <property type="match status" value="1"/>
</dbReference>
<dbReference type="Proteomes" id="UP000054097">
    <property type="component" value="Unassembled WGS sequence"/>
</dbReference>
<dbReference type="EMBL" id="KN824277">
    <property type="protein sequence ID" value="KIM34404.1"/>
    <property type="molecule type" value="Genomic_DNA"/>
</dbReference>
<dbReference type="Gene3D" id="3.40.50.150">
    <property type="entry name" value="Vaccinia Virus protein VP39"/>
    <property type="match status" value="1"/>
</dbReference>
<organism evidence="1 2">
    <name type="scientific">Serendipita vermifera MAFF 305830</name>
    <dbReference type="NCBI Taxonomy" id="933852"/>
    <lineage>
        <taxon>Eukaryota</taxon>
        <taxon>Fungi</taxon>
        <taxon>Dikarya</taxon>
        <taxon>Basidiomycota</taxon>
        <taxon>Agaricomycotina</taxon>
        <taxon>Agaricomycetes</taxon>
        <taxon>Sebacinales</taxon>
        <taxon>Serendipitaceae</taxon>
        <taxon>Serendipita</taxon>
    </lineage>
</organism>
<dbReference type="HOGENOM" id="CLU_010595_5_2_1"/>
<dbReference type="OrthoDB" id="2013972at2759"/>
<evidence type="ECO:0000313" key="2">
    <source>
        <dbReference type="Proteomes" id="UP000054097"/>
    </source>
</evidence>
<dbReference type="SUPFAM" id="SSF53335">
    <property type="entry name" value="S-adenosyl-L-methionine-dependent methyltransferases"/>
    <property type="match status" value="1"/>
</dbReference>
<dbReference type="GO" id="GO:0008168">
    <property type="term" value="F:methyltransferase activity"/>
    <property type="evidence" value="ECO:0007669"/>
    <property type="project" value="TreeGrafter"/>
</dbReference>
<protein>
    <recommendedName>
        <fullName evidence="3">Methyltransferase domain-containing protein</fullName>
    </recommendedName>
</protein>
<dbReference type="AlphaFoldDB" id="A0A0C3BQM8"/>
<evidence type="ECO:0008006" key="3">
    <source>
        <dbReference type="Google" id="ProtNLM"/>
    </source>
</evidence>
<evidence type="ECO:0000313" key="1">
    <source>
        <dbReference type="EMBL" id="KIM34404.1"/>
    </source>
</evidence>
<keyword evidence="2" id="KW-1185">Reference proteome</keyword>
<reference evidence="1 2" key="1">
    <citation type="submission" date="2014-04" db="EMBL/GenBank/DDBJ databases">
        <authorList>
            <consortium name="DOE Joint Genome Institute"/>
            <person name="Kuo A."/>
            <person name="Zuccaro A."/>
            <person name="Kohler A."/>
            <person name="Nagy L.G."/>
            <person name="Floudas D."/>
            <person name="Copeland A."/>
            <person name="Barry K.W."/>
            <person name="Cichocki N."/>
            <person name="Veneault-Fourrey C."/>
            <person name="LaButti K."/>
            <person name="Lindquist E.A."/>
            <person name="Lipzen A."/>
            <person name="Lundell T."/>
            <person name="Morin E."/>
            <person name="Murat C."/>
            <person name="Sun H."/>
            <person name="Tunlid A."/>
            <person name="Henrissat B."/>
            <person name="Grigoriev I.V."/>
            <person name="Hibbett D.S."/>
            <person name="Martin F."/>
            <person name="Nordberg H.P."/>
            <person name="Cantor M.N."/>
            <person name="Hua S.X."/>
        </authorList>
    </citation>
    <scope>NUCLEOTIDE SEQUENCE [LARGE SCALE GENOMIC DNA]</scope>
    <source>
        <strain evidence="1 2">MAFF 305830</strain>
    </source>
</reference>
<proteinExistence type="predicted"/>
<reference evidence="2" key="2">
    <citation type="submission" date="2015-01" db="EMBL/GenBank/DDBJ databases">
        <title>Evolutionary Origins and Diversification of the Mycorrhizal Mutualists.</title>
        <authorList>
            <consortium name="DOE Joint Genome Institute"/>
            <consortium name="Mycorrhizal Genomics Consortium"/>
            <person name="Kohler A."/>
            <person name="Kuo A."/>
            <person name="Nagy L.G."/>
            <person name="Floudas D."/>
            <person name="Copeland A."/>
            <person name="Barry K.W."/>
            <person name="Cichocki N."/>
            <person name="Veneault-Fourrey C."/>
            <person name="LaButti K."/>
            <person name="Lindquist E.A."/>
            <person name="Lipzen A."/>
            <person name="Lundell T."/>
            <person name="Morin E."/>
            <person name="Murat C."/>
            <person name="Riley R."/>
            <person name="Ohm R."/>
            <person name="Sun H."/>
            <person name="Tunlid A."/>
            <person name="Henrissat B."/>
            <person name="Grigoriev I.V."/>
            <person name="Hibbett D.S."/>
            <person name="Martin F."/>
        </authorList>
    </citation>
    <scope>NUCLEOTIDE SEQUENCE [LARGE SCALE GENOMIC DNA]</scope>
    <source>
        <strain evidence="2">MAFF 305830</strain>
    </source>
</reference>
<name>A0A0C3BQM8_SERVB</name>